<dbReference type="AlphaFoldDB" id="A0A369KI78"/>
<keyword evidence="2" id="KW-1185">Reference proteome</keyword>
<proteinExistence type="predicted"/>
<comment type="caution">
    <text evidence="1">The sequence shown here is derived from an EMBL/GenBank/DDBJ whole genome shotgun (WGS) entry which is preliminary data.</text>
</comment>
<organism evidence="1 2">
    <name type="scientific">Candidatus Similichlamydia laticola</name>
    <dbReference type="NCBI Taxonomy" id="2170265"/>
    <lineage>
        <taxon>Bacteria</taxon>
        <taxon>Pseudomonadati</taxon>
        <taxon>Chlamydiota</taxon>
        <taxon>Chlamydiia</taxon>
        <taxon>Parachlamydiales</taxon>
        <taxon>Candidatus Parilichlamydiaceae</taxon>
        <taxon>Candidatus Similichlamydia</taxon>
    </lineage>
</organism>
<dbReference type="Proteomes" id="UP000253816">
    <property type="component" value="Unassembled WGS sequence"/>
</dbReference>
<gene>
    <name evidence="1" type="ORF">HAT2_00420</name>
</gene>
<reference evidence="1 2" key="1">
    <citation type="submission" date="2018-07" db="EMBL/GenBank/DDBJ databases">
        <title>Comparative genomics of the Candidatus Parilichlamydiaceae reveals evidence of convergent evolution and genome reduction in the phylum Chlamydiae.</title>
        <authorList>
            <person name="Taylor-Brown A."/>
            <person name="Polkinghorne A."/>
        </authorList>
    </citation>
    <scope>NUCLEOTIDE SEQUENCE [LARGE SCALE GENOMIC DNA]</scope>
    <source>
        <strain evidence="1 2">Hat2</strain>
    </source>
</reference>
<sequence>MCSAGFMQIVFDSCALVSVDISCSSLLQWDEVVEQGCQHIVTGSKILWVLHYDCVDFNWFSGRLASSRLALENFLERVLPDFEKQTEGFLLYRGPYKSFKRRVGESMEMLCTLDLILPREMERWIVFEREGESVLEQLEQFATFEAGTIASPIFEGKWSTTAFLRLQRGQIVRVAYPSTVGFCIPASPCKSCLEKIALHLAEEKEEVRLVQEKFLKEQWDLLDKLFLFTDAPHLERILEGFQAAGGVVENRY</sequence>
<protein>
    <submittedName>
        <fullName evidence="1">Uncharacterized protein</fullName>
    </submittedName>
</protein>
<name>A0A369KI78_9BACT</name>
<accession>A0A369KI78</accession>
<dbReference type="EMBL" id="QQBG01000015">
    <property type="protein sequence ID" value="RDB31474.1"/>
    <property type="molecule type" value="Genomic_DNA"/>
</dbReference>
<evidence type="ECO:0000313" key="2">
    <source>
        <dbReference type="Proteomes" id="UP000253816"/>
    </source>
</evidence>
<evidence type="ECO:0000313" key="1">
    <source>
        <dbReference type="EMBL" id="RDB31474.1"/>
    </source>
</evidence>